<feature type="domain" description="SHSP" evidence="3">
    <location>
        <begin position="465"/>
        <end position="570"/>
    </location>
</feature>
<keyword evidence="5" id="KW-1185">Reference proteome</keyword>
<dbReference type="Proteomes" id="UP000467700">
    <property type="component" value="Unassembled WGS sequence"/>
</dbReference>
<dbReference type="InterPro" id="IPR008978">
    <property type="entry name" value="HSP20-like_chaperone"/>
</dbReference>
<dbReference type="OrthoDB" id="1431247at2759"/>
<protein>
    <recommendedName>
        <fullName evidence="3">SHSP domain-containing protein</fullName>
    </recommendedName>
</protein>
<feature type="compositionally biased region" description="Polar residues" evidence="2">
    <location>
        <begin position="112"/>
        <end position="125"/>
    </location>
</feature>
<dbReference type="PROSITE" id="PS01031">
    <property type="entry name" value="SHSP"/>
    <property type="match status" value="1"/>
</dbReference>
<feature type="compositionally biased region" description="Polar residues" evidence="2">
    <location>
        <begin position="177"/>
        <end position="190"/>
    </location>
</feature>
<feature type="region of interest" description="Disordered" evidence="2">
    <location>
        <begin position="1"/>
        <end position="407"/>
    </location>
</feature>
<feature type="compositionally biased region" description="Low complexity" evidence="2">
    <location>
        <begin position="319"/>
        <end position="344"/>
    </location>
</feature>
<evidence type="ECO:0000259" key="3">
    <source>
        <dbReference type="PROSITE" id="PS01031"/>
    </source>
</evidence>
<evidence type="ECO:0000256" key="1">
    <source>
        <dbReference type="PROSITE-ProRule" id="PRU00285"/>
    </source>
</evidence>
<dbReference type="SUPFAM" id="SSF49764">
    <property type="entry name" value="HSP20-like chaperones"/>
    <property type="match status" value="1"/>
</dbReference>
<proteinExistence type="inferred from homology"/>
<evidence type="ECO:0000256" key="2">
    <source>
        <dbReference type="SAM" id="MobiDB-lite"/>
    </source>
</evidence>
<gene>
    <name evidence="4" type="ORF">AAE3_LOCUS3934</name>
</gene>
<evidence type="ECO:0000313" key="5">
    <source>
        <dbReference type="Proteomes" id="UP000467700"/>
    </source>
</evidence>
<feature type="compositionally biased region" description="Low complexity" evidence="2">
    <location>
        <begin position="362"/>
        <end position="380"/>
    </location>
</feature>
<feature type="compositionally biased region" description="Low complexity" evidence="2">
    <location>
        <begin position="287"/>
        <end position="303"/>
    </location>
</feature>
<name>A0A8S0VU82_CYCAE</name>
<organism evidence="4 5">
    <name type="scientific">Cyclocybe aegerita</name>
    <name type="common">Black poplar mushroom</name>
    <name type="synonym">Agrocybe aegerita</name>
    <dbReference type="NCBI Taxonomy" id="1973307"/>
    <lineage>
        <taxon>Eukaryota</taxon>
        <taxon>Fungi</taxon>
        <taxon>Dikarya</taxon>
        <taxon>Basidiomycota</taxon>
        <taxon>Agaricomycotina</taxon>
        <taxon>Agaricomycetes</taxon>
        <taxon>Agaricomycetidae</taxon>
        <taxon>Agaricales</taxon>
        <taxon>Agaricineae</taxon>
        <taxon>Bolbitiaceae</taxon>
        <taxon>Cyclocybe</taxon>
    </lineage>
</organism>
<dbReference type="CDD" id="cd06464">
    <property type="entry name" value="ACD_sHsps-like"/>
    <property type="match status" value="1"/>
</dbReference>
<comment type="caution">
    <text evidence="4">The sequence shown here is derived from an EMBL/GenBank/DDBJ whole genome shotgun (WGS) entry which is preliminary data.</text>
</comment>
<dbReference type="Gene3D" id="2.60.40.790">
    <property type="match status" value="1"/>
</dbReference>
<dbReference type="EMBL" id="CACVBS010000034">
    <property type="protein sequence ID" value="CAA7261750.1"/>
    <property type="molecule type" value="Genomic_DNA"/>
</dbReference>
<feature type="compositionally biased region" description="Pro residues" evidence="2">
    <location>
        <begin position="381"/>
        <end position="400"/>
    </location>
</feature>
<evidence type="ECO:0000313" key="4">
    <source>
        <dbReference type="EMBL" id="CAA7261750.1"/>
    </source>
</evidence>
<dbReference type="AlphaFoldDB" id="A0A8S0VU82"/>
<feature type="compositionally biased region" description="Low complexity" evidence="2">
    <location>
        <begin position="73"/>
        <end position="82"/>
    </location>
</feature>
<sequence>MPNSQLPAPDSSLRHPSPSSQAHESSRPRNLPRYPSYSKRHASFNSPREVPLPSPTLWQAEAPNPFLATASDQPQPSSSRPQEVFELSPTSPPSPTRSRGFYPEQENEPQPIASSSRPQSPISPTRHTHTHDDLNPTWRLRHHPSQHMSAPSASPPHSPISATPNRDIKSPAPRIPSASTDLPNNLSKEFQQAPLLPQPSDFSPIYLSSRPFSLPEPQSSSYSNTLSSYLRQSPSASPSMPDRSSPAWIDRFSSASLPPPSQIPFYALPKVNPNTHPPPSTDLDARVSSSTEVASSGSGTSDTSSDRSGLRCPPLDNESSSSSSGSSISGSVSTTSSSPNTESSFHGHVNDNKASLYPHTPRPALDDAPPAPRAANAHPAAPLPPARAFSPPPFRAPQPPAHAQVHNSPALAEFTAIRRYATLRETSVYPPPEPPVILPADTLSESGHAGMGGRAPAPYIPFLSHAPPPPDSWIEVETTAGEYRLHVRLPGFSREGITLATKRRRILHVVADRWDNGGGHFERRISFGYDADLVQVRAEFDGVMLRITIPRRASPVMVTSSGRPGPIGRA</sequence>
<reference evidence="4 5" key="1">
    <citation type="submission" date="2020-01" db="EMBL/GenBank/DDBJ databases">
        <authorList>
            <person name="Gupta K D."/>
        </authorList>
    </citation>
    <scope>NUCLEOTIDE SEQUENCE [LARGE SCALE GENOMIC DNA]</scope>
</reference>
<dbReference type="InterPro" id="IPR002068">
    <property type="entry name" value="A-crystallin/Hsp20_dom"/>
</dbReference>
<feature type="compositionally biased region" description="Low complexity" evidence="2">
    <location>
        <begin position="219"/>
        <end position="230"/>
    </location>
</feature>
<comment type="similarity">
    <text evidence="1">Belongs to the small heat shock protein (HSP20) family.</text>
</comment>
<accession>A0A8S0VU82</accession>